<keyword evidence="1" id="KW-0812">Transmembrane</keyword>
<keyword evidence="1" id="KW-1133">Transmembrane helix</keyword>
<dbReference type="EMBL" id="QKWP01000313">
    <property type="protein sequence ID" value="RIB22350.1"/>
    <property type="molecule type" value="Genomic_DNA"/>
</dbReference>
<dbReference type="AlphaFoldDB" id="A0A397VIR1"/>
<comment type="caution">
    <text evidence="2">The sequence shown here is derived from an EMBL/GenBank/DDBJ whole genome shotgun (WGS) entry which is preliminary data.</text>
</comment>
<feature type="transmembrane region" description="Helical" evidence="1">
    <location>
        <begin position="36"/>
        <end position="53"/>
    </location>
</feature>
<keyword evidence="3" id="KW-1185">Reference proteome</keyword>
<gene>
    <name evidence="2" type="ORF">C2G38_2075780</name>
</gene>
<name>A0A397VIR1_9GLOM</name>
<proteinExistence type="predicted"/>
<sequence length="60" mass="7029">MTYISGKLTCIYSAFLYIKSIFACMLSCTLPKTRGFLSFFTYLCETITLFLRFKNLNFSR</sequence>
<feature type="transmembrane region" description="Helical" evidence="1">
    <location>
        <begin position="12"/>
        <end position="30"/>
    </location>
</feature>
<organism evidence="2 3">
    <name type="scientific">Gigaspora rosea</name>
    <dbReference type="NCBI Taxonomy" id="44941"/>
    <lineage>
        <taxon>Eukaryota</taxon>
        <taxon>Fungi</taxon>
        <taxon>Fungi incertae sedis</taxon>
        <taxon>Mucoromycota</taxon>
        <taxon>Glomeromycotina</taxon>
        <taxon>Glomeromycetes</taxon>
        <taxon>Diversisporales</taxon>
        <taxon>Gigasporaceae</taxon>
        <taxon>Gigaspora</taxon>
    </lineage>
</organism>
<protein>
    <submittedName>
        <fullName evidence="2">Uncharacterized protein</fullName>
    </submittedName>
</protein>
<accession>A0A397VIR1</accession>
<evidence type="ECO:0000313" key="2">
    <source>
        <dbReference type="EMBL" id="RIB22350.1"/>
    </source>
</evidence>
<reference evidence="2 3" key="1">
    <citation type="submission" date="2018-06" db="EMBL/GenBank/DDBJ databases">
        <title>Comparative genomics reveals the genomic features of Rhizophagus irregularis, R. cerebriforme, R. diaphanum and Gigaspora rosea, and their symbiotic lifestyle signature.</title>
        <authorList>
            <person name="Morin E."/>
            <person name="San Clemente H."/>
            <person name="Chen E.C.H."/>
            <person name="De La Providencia I."/>
            <person name="Hainaut M."/>
            <person name="Kuo A."/>
            <person name="Kohler A."/>
            <person name="Murat C."/>
            <person name="Tang N."/>
            <person name="Roy S."/>
            <person name="Loubradou J."/>
            <person name="Henrissat B."/>
            <person name="Grigoriev I.V."/>
            <person name="Corradi N."/>
            <person name="Roux C."/>
            <person name="Martin F.M."/>
        </authorList>
    </citation>
    <scope>NUCLEOTIDE SEQUENCE [LARGE SCALE GENOMIC DNA]</scope>
    <source>
        <strain evidence="2 3">DAOM 194757</strain>
    </source>
</reference>
<evidence type="ECO:0000313" key="3">
    <source>
        <dbReference type="Proteomes" id="UP000266673"/>
    </source>
</evidence>
<evidence type="ECO:0000256" key="1">
    <source>
        <dbReference type="SAM" id="Phobius"/>
    </source>
</evidence>
<keyword evidence="1" id="KW-0472">Membrane</keyword>
<dbReference type="Proteomes" id="UP000266673">
    <property type="component" value="Unassembled WGS sequence"/>
</dbReference>